<evidence type="ECO:0000256" key="1">
    <source>
        <dbReference type="SAM" id="SignalP"/>
    </source>
</evidence>
<keyword evidence="1" id="KW-0732">Signal</keyword>
<sequence>MKIIKKSIFFLLLFATLLNAENNGFFIGGGISSTGNKDTTSIIGEKYKDNSQDIVFNLIVGYKYFYTPQLGARIYFNHEASSINYGVVTQAKEAGWNEYTINLDTLYNFTSNETNIGVYGGLFAGYTDWDFVNSTNIEKKGFISGINFGTRANFNNHHSIELGAKIPFIRSSISDCKENIFHTSTKTQRIYSTQLKYIYSF</sequence>
<dbReference type="InterPro" id="IPR002718">
    <property type="entry name" value="OMP_Helicobacter"/>
</dbReference>
<gene>
    <name evidence="2" type="ORF">BXA13_00355</name>
</gene>
<dbReference type="Proteomes" id="UP000556298">
    <property type="component" value="Unassembled WGS sequence"/>
</dbReference>
<dbReference type="InterPro" id="IPR011250">
    <property type="entry name" value="OMP/PagP_B-barrel"/>
</dbReference>
<proteinExistence type="predicted"/>
<comment type="caution">
    <text evidence="2">The sequence shown here is derived from an EMBL/GenBank/DDBJ whole genome shotgun (WGS) entry which is preliminary data.</text>
</comment>
<dbReference type="SUPFAM" id="SSF56925">
    <property type="entry name" value="OMPA-like"/>
    <property type="match status" value="1"/>
</dbReference>
<dbReference type="Gene3D" id="2.40.160.20">
    <property type="match status" value="1"/>
</dbReference>
<feature type="chain" id="PRO_5030890372" evidence="1">
    <location>
        <begin position="21"/>
        <end position="201"/>
    </location>
</feature>
<protein>
    <submittedName>
        <fullName evidence="2">Outer membrane beta-barrel protein</fullName>
    </submittedName>
</protein>
<dbReference type="Pfam" id="PF01856">
    <property type="entry name" value="HP_OMP"/>
    <property type="match status" value="1"/>
</dbReference>
<reference evidence="2 3" key="1">
    <citation type="submission" date="2018-05" db="EMBL/GenBank/DDBJ databases">
        <authorList>
            <consortium name="PulseNet: The National Subtyping Network for Foodborne Disease Surveillance"/>
            <person name="Tarr C.L."/>
            <person name="Trees E."/>
            <person name="Katz L.S."/>
            <person name="Carleton-Romer H.A."/>
            <person name="Stroika S."/>
            <person name="Kucerova Z."/>
            <person name="Roache K.F."/>
            <person name="Sabol A.L."/>
            <person name="Besser J."/>
            <person name="Gerner-Smidt P."/>
        </authorList>
    </citation>
    <scope>NUCLEOTIDE SEQUENCE [LARGE SCALE GENOMIC DNA]</scope>
    <source>
        <strain evidence="2 3">2016D-0268</strain>
    </source>
</reference>
<feature type="signal peptide" evidence="1">
    <location>
        <begin position="1"/>
        <end position="20"/>
    </location>
</feature>
<name>A0A7U8GET9_CAMLA</name>
<dbReference type="EMBL" id="AABYWZ010000001">
    <property type="protein sequence ID" value="EAJ5680765.1"/>
    <property type="molecule type" value="Genomic_DNA"/>
</dbReference>
<dbReference type="AlphaFoldDB" id="A0A7U8GET9"/>
<evidence type="ECO:0000313" key="2">
    <source>
        <dbReference type="EMBL" id="EAJ5680765.1"/>
    </source>
</evidence>
<organism evidence="2 3">
    <name type="scientific">Campylobacter lari</name>
    <dbReference type="NCBI Taxonomy" id="201"/>
    <lineage>
        <taxon>Bacteria</taxon>
        <taxon>Pseudomonadati</taxon>
        <taxon>Campylobacterota</taxon>
        <taxon>Epsilonproteobacteria</taxon>
        <taxon>Campylobacterales</taxon>
        <taxon>Campylobacteraceae</taxon>
        <taxon>Campylobacter</taxon>
    </lineage>
</organism>
<accession>A0A7U8GET9</accession>
<evidence type="ECO:0000313" key="3">
    <source>
        <dbReference type="Proteomes" id="UP000556298"/>
    </source>
</evidence>